<name>A0A364RD19_9BACT</name>
<proteinExistence type="predicted"/>
<dbReference type="EMBL" id="QMDV01000003">
    <property type="protein sequence ID" value="RAU82145.1"/>
    <property type="molecule type" value="Genomic_DNA"/>
</dbReference>
<accession>A0A364RD19</accession>
<protein>
    <submittedName>
        <fullName evidence="2">Uncharacterized protein</fullName>
    </submittedName>
</protein>
<keyword evidence="3" id="KW-1185">Reference proteome</keyword>
<feature type="region of interest" description="Disordered" evidence="1">
    <location>
        <begin position="21"/>
        <end position="42"/>
    </location>
</feature>
<sequence length="214" mass="23969">MRNLLFILFILCAACNKPQPDAAANSERPQAPQSTQESITKPDTADFATAFEDFLTALQTSDTASINLFIHPKYGLWIIEQSGAMPKMTHVTVISDFKRTYRSRSFFTVAEEVKTCNLTAEVWPAFDCGEMNYEAGKSGYSKDGCFVAGPAKFRQSGYWYYASLSDAEVDRIKTTLPHVQKSVLHTATSFEFHFGFADGNWYLLFAKLIYPCSA</sequence>
<dbReference type="AlphaFoldDB" id="A0A364RD19"/>
<reference evidence="2 3" key="2">
    <citation type="submission" date="2018-07" db="EMBL/GenBank/DDBJ databases">
        <title>Pontibacter sp. 2b14 genomic sequence and assembly.</title>
        <authorList>
            <person name="Du Z.-J."/>
        </authorList>
    </citation>
    <scope>NUCLEOTIDE SEQUENCE [LARGE SCALE GENOMIC DNA]</scope>
    <source>
        <strain evidence="2 3">2b14</strain>
    </source>
</reference>
<feature type="compositionally biased region" description="Polar residues" evidence="1">
    <location>
        <begin position="27"/>
        <end position="41"/>
    </location>
</feature>
<organism evidence="2 3">
    <name type="scientific">Pontibacter arcticus</name>
    <dbReference type="NCBI Taxonomy" id="2080288"/>
    <lineage>
        <taxon>Bacteria</taxon>
        <taxon>Pseudomonadati</taxon>
        <taxon>Bacteroidota</taxon>
        <taxon>Cytophagia</taxon>
        <taxon>Cytophagales</taxon>
        <taxon>Hymenobacteraceae</taxon>
        <taxon>Pontibacter</taxon>
    </lineage>
</organism>
<dbReference type="RefSeq" id="WP_112305738.1">
    <property type="nucleotide sequence ID" value="NZ_QMDV01000003.1"/>
</dbReference>
<evidence type="ECO:0000256" key="1">
    <source>
        <dbReference type="SAM" id="MobiDB-lite"/>
    </source>
</evidence>
<gene>
    <name evidence="2" type="ORF">DP923_10060</name>
</gene>
<evidence type="ECO:0000313" key="2">
    <source>
        <dbReference type="EMBL" id="RAU82145.1"/>
    </source>
</evidence>
<dbReference type="OrthoDB" id="875353at2"/>
<comment type="caution">
    <text evidence="2">The sequence shown here is derived from an EMBL/GenBank/DDBJ whole genome shotgun (WGS) entry which is preliminary data.</text>
</comment>
<reference evidence="2 3" key="1">
    <citation type="submission" date="2018-06" db="EMBL/GenBank/DDBJ databases">
        <authorList>
            <person name="Liu Z.-W."/>
        </authorList>
    </citation>
    <scope>NUCLEOTIDE SEQUENCE [LARGE SCALE GENOMIC DNA]</scope>
    <source>
        <strain evidence="2 3">2b14</strain>
    </source>
</reference>
<evidence type="ECO:0000313" key="3">
    <source>
        <dbReference type="Proteomes" id="UP000251692"/>
    </source>
</evidence>
<dbReference type="Proteomes" id="UP000251692">
    <property type="component" value="Unassembled WGS sequence"/>
</dbReference>